<evidence type="ECO:0000256" key="1">
    <source>
        <dbReference type="SAM" id="MobiDB-lite"/>
    </source>
</evidence>
<organism evidence="2 3">
    <name type="scientific">Macleaya cordata</name>
    <name type="common">Five-seeded plume-poppy</name>
    <name type="synonym">Bocconia cordata</name>
    <dbReference type="NCBI Taxonomy" id="56857"/>
    <lineage>
        <taxon>Eukaryota</taxon>
        <taxon>Viridiplantae</taxon>
        <taxon>Streptophyta</taxon>
        <taxon>Embryophyta</taxon>
        <taxon>Tracheophyta</taxon>
        <taxon>Spermatophyta</taxon>
        <taxon>Magnoliopsida</taxon>
        <taxon>Ranunculales</taxon>
        <taxon>Papaveraceae</taxon>
        <taxon>Papaveroideae</taxon>
        <taxon>Macleaya</taxon>
    </lineage>
</organism>
<evidence type="ECO:0000313" key="3">
    <source>
        <dbReference type="Proteomes" id="UP000195402"/>
    </source>
</evidence>
<dbReference type="AlphaFoldDB" id="A0A200PQE0"/>
<reference evidence="2 3" key="1">
    <citation type="journal article" date="2017" name="Mol. Plant">
        <title>The Genome of Medicinal Plant Macleaya cordata Provides New Insights into Benzylisoquinoline Alkaloids Metabolism.</title>
        <authorList>
            <person name="Liu X."/>
            <person name="Liu Y."/>
            <person name="Huang P."/>
            <person name="Ma Y."/>
            <person name="Qing Z."/>
            <person name="Tang Q."/>
            <person name="Cao H."/>
            <person name="Cheng P."/>
            <person name="Zheng Y."/>
            <person name="Yuan Z."/>
            <person name="Zhou Y."/>
            <person name="Liu J."/>
            <person name="Tang Z."/>
            <person name="Zhuo Y."/>
            <person name="Zhang Y."/>
            <person name="Yu L."/>
            <person name="Huang J."/>
            <person name="Yang P."/>
            <person name="Peng Q."/>
            <person name="Zhang J."/>
            <person name="Jiang W."/>
            <person name="Zhang Z."/>
            <person name="Lin K."/>
            <person name="Ro D.K."/>
            <person name="Chen X."/>
            <person name="Xiong X."/>
            <person name="Shang Y."/>
            <person name="Huang S."/>
            <person name="Zeng J."/>
        </authorList>
    </citation>
    <scope>NUCLEOTIDE SEQUENCE [LARGE SCALE GENOMIC DNA]</scope>
    <source>
        <strain evidence="3">cv. BLH2017</strain>
        <tissue evidence="2">Root</tissue>
    </source>
</reference>
<gene>
    <name evidence="2" type="ORF">BVC80_8535g5</name>
</gene>
<dbReference type="EMBL" id="MVGT01004331">
    <property type="protein sequence ID" value="OVA00398.1"/>
    <property type="molecule type" value="Genomic_DNA"/>
</dbReference>
<accession>A0A200PQE0</accession>
<comment type="caution">
    <text evidence="2">The sequence shown here is derived from an EMBL/GenBank/DDBJ whole genome shotgun (WGS) entry which is preliminary data.</text>
</comment>
<protein>
    <submittedName>
        <fullName evidence="2">Uncharacterized protein</fullName>
    </submittedName>
</protein>
<name>A0A200PQE0_MACCD</name>
<feature type="region of interest" description="Disordered" evidence="1">
    <location>
        <begin position="90"/>
        <end position="132"/>
    </location>
</feature>
<dbReference type="Proteomes" id="UP000195402">
    <property type="component" value="Unassembled WGS sequence"/>
</dbReference>
<evidence type="ECO:0000313" key="2">
    <source>
        <dbReference type="EMBL" id="OVA00398.1"/>
    </source>
</evidence>
<sequence>METNQGLVQIMINHGLLTYAGETIATLLTSALISTQLSAQEGPLVVGLNEHTVGAKEDLEWGSYSNTWGTGSTHLLDLFRLLIKLDHQKPSQSEPIDADGDEDEDDDEGDGGSGEEGEEELSEVGGDVDKIPNKNFGKTFELINPETVTFLIGPPVQDPENVMSTVNVLNRVVTSDARKYAHFGGFIFLHEVDSGPCLEVWERRNSRM</sequence>
<keyword evidence="3" id="KW-1185">Reference proteome</keyword>
<proteinExistence type="predicted"/>
<feature type="compositionally biased region" description="Acidic residues" evidence="1">
    <location>
        <begin position="96"/>
        <end position="122"/>
    </location>
</feature>
<dbReference type="InParanoid" id="A0A200PQE0"/>